<evidence type="ECO:0000313" key="2">
    <source>
        <dbReference type="EMBL" id="KUN59624.1"/>
    </source>
</evidence>
<organism evidence="2 3">
    <name type="scientific">Streptomyces canus</name>
    <dbReference type="NCBI Taxonomy" id="58343"/>
    <lineage>
        <taxon>Bacteria</taxon>
        <taxon>Bacillati</taxon>
        <taxon>Actinomycetota</taxon>
        <taxon>Actinomycetes</taxon>
        <taxon>Kitasatosporales</taxon>
        <taxon>Streptomycetaceae</taxon>
        <taxon>Streptomyces</taxon>
        <taxon>Streptomyces aurantiacus group</taxon>
    </lineage>
</organism>
<dbReference type="EMBL" id="LMWU01000049">
    <property type="protein sequence ID" value="KUN59624.1"/>
    <property type="molecule type" value="Genomic_DNA"/>
</dbReference>
<evidence type="ECO:0000313" key="3">
    <source>
        <dbReference type="Proteomes" id="UP000053669"/>
    </source>
</evidence>
<dbReference type="AlphaFoldDB" id="A0A124HVV7"/>
<evidence type="ECO:0000256" key="1">
    <source>
        <dbReference type="SAM" id="MobiDB-lite"/>
    </source>
</evidence>
<comment type="caution">
    <text evidence="2">The sequence shown here is derived from an EMBL/GenBank/DDBJ whole genome shotgun (WGS) entry which is preliminary data.</text>
</comment>
<sequence>MPASKSAAHLYRSATSSSDRSSPAAGSSGAKSPNPSARSGCHLYSPSTVTRSGYGGVSCSSRDQCSRRHPQQTNLSVAYASSQYRTTHSGPRYRASDWATSSPRFAYPRSF</sequence>
<protein>
    <submittedName>
        <fullName evidence="2">Uncharacterized protein</fullName>
    </submittedName>
</protein>
<dbReference type="Proteomes" id="UP000053669">
    <property type="component" value="Unassembled WGS sequence"/>
</dbReference>
<feature type="compositionally biased region" description="Low complexity" evidence="1">
    <location>
        <begin position="13"/>
        <end position="37"/>
    </location>
</feature>
<proteinExistence type="predicted"/>
<reference evidence="2 3" key="1">
    <citation type="submission" date="2015-10" db="EMBL/GenBank/DDBJ databases">
        <title>Draft genome sequence of Streptomyces canus DSM 40017, type strain for the species Streptomyces canus.</title>
        <authorList>
            <person name="Ruckert C."/>
            <person name="Winkler A."/>
            <person name="Kalinowski J."/>
            <person name="Kampfer P."/>
            <person name="Glaeser S."/>
        </authorList>
    </citation>
    <scope>NUCLEOTIDE SEQUENCE [LARGE SCALE GENOMIC DNA]</scope>
    <source>
        <strain evidence="2 3">DSM 40017</strain>
    </source>
</reference>
<dbReference type="STRING" id="58343.AQJ46_39265"/>
<name>A0A124HVV7_9ACTN</name>
<feature type="region of interest" description="Disordered" evidence="1">
    <location>
        <begin position="1"/>
        <end position="74"/>
    </location>
</feature>
<accession>A0A124HVV7</accession>
<gene>
    <name evidence="2" type="ORF">AQJ46_39265</name>
</gene>